<dbReference type="EMBL" id="CP076448">
    <property type="protein sequence ID" value="QXM24460.1"/>
    <property type="molecule type" value="Genomic_DNA"/>
</dbReference>
<dbReference type="Proteomes" id="UP000694001">
    <property type="component" value="Chromosome"/>
</dbReference>
<feature type="domain" description="Ribosomal RNA small subunit methyltransferase E PUA-like" evidence="9">
    <location>
        <begin position="22"/>
        <end position="59"/>
    </location>
</feature>
<dbReference type="EC" id="2.1.1.193" evidence="7"/>
<dbReference type="PANTHER" id="PTHR30027">
    <property type="entry name" value="RIBOSOMAL RNA SMALL SUBUNIT METHYLTRANSFERASE E"/>
    <property type="match status" value="1"/>
</dbReference>
<dbReference type="GO" id="GO:0070042">
    <property type="term" value="F:rRNA (uridine-N3-)-methyltransferase activity"/>
    <property type="evidence" value="ECO:0007669"/>
    <property type="project" value="TreeGrafter"/>
</dbReference>
<proteinExistence type="inferred from homology"/>
<dbReference type="KEGG" id="elio:KO353_14635"/>
<dbReference type="GO" id="GO:0070475">
    <property type="term" value="P:rRNA base methylation"/>
    <property type="evidence" value="ECO:0007669"/>
    <property type="project" value="TreeGrafter"/>
</dbReference>
<comment type="catalytic activity">
    <reaction evidence="7">
        <text>uridine(1498) in 16S rRNA + S-adenosyl-L-methionine = N(3)-methyluridine(1498) in 16S rRNA + S-adenosyl-L-homocysteine + H(+)</text>
        <dbReference type="Rhea" id="RHEA:42920"/>
        <dbReference type="Rhea" id="RHEA-COMP:10283"/>
        <dbReference type="Rhea" id="RHEA-COMP:10284"/>
        <dbReference type="ChEBI" id="CHEBI:15378"/>
        <dbReference type="ChEBI" id="CHEBI:57856"/>
        <dbReference type="ChEBI" id="CHEBI:59789"/>
        <dbReference type="ChEBI" id="CHEBI:65315"/>
        <dbReference type="ChEBI" id="CHEBI:74502"/>
        <dbReference type="EC" id="2.1.1.193"/>
    </reaction>
</comment>
<evidence type="ECO:0000256" key="6">
    <source>
        <dbReference type="ARBA" id="ARBA00022691"/>
    </source>
</evidence>
<organism evidence="10 11">
    <name type="scientific">Elioraea tepida</name>
    <dbReference type="NCBI Taxonomy" id="2843330"/>
    <lineage>
        <taxon>Bacteria</taxon>
        <taxon>Pseudomonadati</taxon>
        <taxon>Pseudomonadota</taxon>
        <taxon>Alphaproteobacteria</taxon>
        <taxon>Acetobacterales</taxon>
        <taxon>Elioraeaceae</taxon>
        <taxon>Elioraea</taxon>
    </lineage>
</organism>
<sequence length="250" mass="26999">MSPIRLFVPDPLAEGATIRLAPEQTHYLAAVMRRAAGDLVFVFNGRDGEWRARITTLGRGATLALEERTRPQEPAPDLWLLAPVLRRETLEWMVEKATELGVTRILPVTAERSAVTRTNAPRLRAIATEAAEQCRRLDVPAIAEPARLATVLAGWDPHRLLLVADESGLAPPVGTVLRTAAAGPWAVLVGPEGGFAPRELDGVRDLPFCRVASLGPRILRAETAAVATLAILQALAGDWVAGGPRDHHLR</sequence>
<evidence type="ECO:0000256" key="5">
    <source>
        <dbReference type="ARBA" id="ARBA00022679"/>
    </source>
</evidence>
<gene>
    <name evidence="10" type="ORF">KO353_14635</name>
</gene>
<evidence type="ECO:0000259" key="8">
    <source>
        <dbReference type="Pfam" id="PF04452"/>
    </source>
</evidence>
<keyword evidence="11" id="KW-1185">Reference proteome</keyword>
<keyword evidence="3 7" id="KW-0698">rRNA processing</keyword>
<keyword evidence="5 7" id="KW-0808">Transferase</keyword>
<keyword evidence="6 7" id="KW-0949">S-adenosyl-L-methionine</keyword>
<evidence type="ECO:0000313" key="11">
    <source>
        <dbReference type="Proteomes" id="UP000694001"/>
    </source>
</evidence>
<evidence type="ECO:0000256" key="3">
    <source>
        <dbReference type="ARBA" id="ARBA00022552"/>
    </source>
</evidence>
<evidence type="ECO:0000256" key="4">
    <source>
        <dbReference type="ARBA" id="ARBA00022603"/>
    </source>
</evidence>
<protein>
    <recommendedName>
        <fullName evidence="7">Ribosomal RNA small subunit methyltransferase E</fullName>
        <ecNumber evidence="7">2.1.1.193</ecNumber>
    </recommendedName>
</protein>
<dbReference type="PIRSF" id="PIRSF015601">
    <property type="entry name" value="MTase_slr0722"/>
    <property type="match status" value="1"/>
</dbReference>
<name>A0A975YJ50_9PROT</name>
<evidence type="ECO:0000256" key="2">
    <source>
        <dbReference type="ARBA" id="ARBA00022490"/>
    </source>
</evidence>
<dbReference type="InterPro" id="IPR046887">
    <property type="entry name" value="RsmE_PUA-like"/>
</dbReference>
<evidence type="ECO:0000259" key="9">
    <source>
        <dbReference type="Pfam" id="PF20260"/>
    </source>
</evidence>
<dbReference type="Pfam" id="PF04452">
    <property type="entry name" value="Methyltrans_RNA"/>
    <property type="match status" value="1"/>
</dbReference>
<evidence type="ECO:0000256" key="7">
    <source>
        <dbReference type="PIRNR" id="PIRNR015601"/>
    </source>
</evidence>
<dbReference type="NCBIfam" id="TIGR00046">
    <property type="entry name" value="RsmE family RNA methyltransferase"/>
    <property type="match status" value="1"/>
</dbReference>
<accession>A0A975YJ50</accession>
<keyword evidence="2 7" id="KW-0963">Cytoplasm</keyword>
<comment type="similarity">
    <text evidence="7">Belongs to the RNA methyltransferase RsmE family.</text>
</comment>
<dbReference type="AlphaFoldDB" id="A0A975YJ50"/>
<dbReference type="InterPro" id="IPR046886">
    <property type="entry name" value="RsmE_MTase_dom"/>
</dbReference>
<evidence type="ECO:0000256" key="1">
    <source>
        <dbReference type="ARBA" id="ARBA00004496"/>
    </source>
</evidence>
<dbReference type="Pfam" id="PF20260">
    <property type="entry name" value="PUA_4"/>
    <property type="match status" value="1"/>
</dbReference>
<keyword evidence="4 7" id="KW-0489">Methyltransferase</keyword>
<comment type="function">
    <text evidence="7">Specifically methylates the N3 position of the uracil ring of uridine 1498 (m3U1498) in 16S rRNA. Acts on the fully assembled 30S ribosomal subunit.</text>
</comment>
<evidence type="ECO:0000313" key="10">
    <source>
        <dbReference type="EMBL" id="QXM24460.1"/>
    </source>
</evidence>
<feature type="domain" description="Ribosomal RNA small subunit methyltransferase E methyltransferase" evidence="8">
    <location>
        <begin position="76"/>
        <end position="233"/>
    </location>
</feature>
<dbReference type="NCBIfam" id="NF008696">
    <property type="entry name" value="PRK11713.3-5"/>
    <property type="match status" value="1"/>
</dbReference>
<dbReference type="RefSeq" id="WP_218285517.1">
    <property type="nucleotide sequence ID" value="NZ_CP076448.1"/>
</dbReference>
<dbReference type="CDD" id="cd18084">
    <property type="entry name" value="RsmE-like"/>
    <property type="match status" value="1"/>
</dbReference>
<reference evidence="10" key="1">
    <citation type="submission" date="2021-06" db="EMBL/GenBank/DDBJ databases">
        <title>Elioraea tepida, sp. nov., a moderately thermophilic aerobic anoxygenic phototrophic bacterium isolated from an alkaline siliceous hot spring mat community in Yellowstone National Park, WY, USA.</title>
        <authorList>
            <person name="Saini M.K."/>
            <person name="Yoshida S."/>
            <person name="Sebastian A."/>
            <person name="Hirose S."/>
            <person name="Hara E."/>
            <person name="Tamaki H."/>
            <person name="Soulier N.T."/>
            <person name="Albert I."/>
            <person name="Hanada S."/>
            <person name="Bryant D.A."/>
            <person name="Tank M."/>
        </authorList>
    </citation>
    <scope>NUCLEOTIDE SEQUENCE</scope>
    <source>
        <strain evidence="10">MS-P2</strain>
    </source>
</reference>
<dbReference type="InterPro" id="IPR006700">
    <property type="entry name" value="RsmE"/>
</dbReference>
<dbReference type="PANTHER" id="PTHR30027:SF3">
    <property type="entry name" value="16S RRNA (URACIL(1498)-N(3))-METHYLTRANSFERASE"/>
    <property type="match status" value="1"/>
</dbReference>
<dbReference type="GO" id="GO:0005737">
    <property type="term" value="C:cytoplasm"/>
    <property type="evidence" value="ECO:0007669"/>
    <property type="project" value="UniProtKB-SubCell"/>
</dbReference>
<comment type="subcellular location">
    <subcellularLocation>
        <location evidence="1 7">Cytoplasm</location>
    </subcellularLocation>
</comment>